<dbReference type="AlphaFoldDB" id="K8Y2C4"/>
<evidence type="ECO:0000259" key="1">
    <source>
        <dbReference type="Pfam" id="PF04536"/>
    </source>
</evidence>
<evidence type="ECO:0000313" key="3">
    <source>
        <dbReference type="Proteomes" id="UP000035800"/>
    </source>
</evidence>
<dbReference type="PANTHER" id="PTHR30373:SF2">
    <property type="entry name" value="UPF0603 PROTEIN YGCG"/>
    <property type="match status" value="1"/>
</dbReference>
<feature type="domain" description="TPM" evidence="1">
    <location>
        <begin position="35"/>
        <end position="157"/>
    </location>
</feature>
<dbReference type="Gene3D" id="3.10.310.50">
    <property type="match status" value="1"/>
</dbReference>
<dbReference type="STRING" id="758847.LSS_05343"/>
<dbReference type="Proteomes" id="UP000035800">
    <property type="component" value="Chromosome I"/>
</dbReference>
<accession>K8Y2C4</accession>
<reference evidence="2 3" key="1">
    <citation type="journal article" date="2012" name="Gene">
        <title>Sequence of Leptospira santarosai serovar Shermani genome and prediction of virulence-associated genes.</title>
        <authorList>
            <person name="Chou L.F."/>
            <person name="Chen Y.T."/>
            <person name="Lu C.W."/>
            <person name="Ko Y.C."/>
            <person name="Tang C.Y."/>
            <person name="Pan M.J."/>
            <person name="Tian Y.C."/>
            <person name="Chiu C.H."/>
            <person name="Hung C.C."/>
            <person name="Yang C.W."/>
        </authorList>
    </citation>
    <scope>NUCLEOTIDE SEQUENCE [LARGE SCALE GENOMIC DNA]</scope>
    <source>
        <strain evidence="2">LT 821</strain>
    </source>
</reference>
<protein>
    <recommendedName>
        <fullName evidence="1">TPM domain-containing protein</fullName>
    </recommendedName>
</protein>
<name>K8Y2C4_9LEPT</name>
<dbReference type="PATRIC" id="fig|758847.3.peg.1119"/>
<dbReference type="InterPro" id="IPR007621">
    <property type="entry name" value="TPM_dom"/>
</dbReference>
<sequence>MKFGILPPAILSAYMLFVTLLDGGIQKLPTNECFRDQTARFSQKAKSEILRLCNGLYLHNNLKLVVIVVASLENLSAEEYAVREFEKFSQKDAAFSDTGIIVLVSFRDREMRIELGRISSERMSNSQAKTMIDQEFIPNFKQGKFESGLIHGVSSIVEWLDSH</sequence>
<proteinExistence type="predicted"/>
<dbReference type="EMBL" id="CP006694">
    <property type="protein sequence ID" value="EKT87763.1"/>
    <property type="molecule type" value="Genomic_DNA"/>
</dbReference>
<organism evidence="2 3">
    <name type="scientific">Leptospira santarosai serovar Shermani str. LT 821</name>
    <dbReference type="NCBI Taxonomy" id="758847"/>
    <lineage>
        <taxon>Bacteria</taxon>
        <taxon>Pseudomonadati</taxon>
        <taxon>Spirochaetota</taxon>
        <taxon>Spirochaetia</taxon>
        <taxon>Leptospirales</taxon>
        <taxon>Leptospiraceae</taxon>
        <taxon>Leptospira</taxon>
    </lineage>
</organism>
<gene>
    <name evidence="2" type="ORF">LSS_05343</name>
</gene>
<dbReference type="Pfam" id="PF04536">
    <property type="entry name" value="TPM_phosphatase"/>
    <property type="match status" value="1"/>
</dbReference>
<dbReference type="PANTHER" id="PTHR30373">
    <property type="entry name" value="UPF0603 PROTEIN YGCG"/>
    <property type="match status" value="1"/>
</dbReference>
<reference evidence="2 3" key="2">
    <citation type="journal article" date="2014" name="Emerg. Microbes Infect.">
        <title>Potential impact on kidney infection: a whole-genome analysis of Leptospira santarosai serovar Shermani.</title>
        <authorList>
            <person name="Chou L.F."/>
            <person name="Chen T.W."/>
            <person name="Ko Y.C."/>
            <person name="Pan M.J."/>
            <person name="Tian Y.C."/>
            <person name="Chiu C.H."/>
            <person name="Tang P."/>
            <person name="Hung C.C."/>
            <person name="Yang C.W."/>
        </authorList>
    </citation>
    <scope>NUCLEOTIDE SEQUENCE</scope>
    <source>
        <strain evidence="2 3">LT 821</strain>
    </source>
</reference>
<dbReference type="KEGG" id="lst:LSS_05343"/>
<evidence type="ECO:0000313" key="2">
    <source>
        <dbReference type="EMBL" id="EKT87763.1"/>
    </source>
</evidence>